<evidence type="ECO:0000313" key="1">
    <source>
        <dbReference type="EMBL" id="KAJ8639128.1"/>
    </source>
</evidence>
<dbReference type="EMBL" id="CM056813">
    <property type="protein sequence ID" value="KAJ8639128.1"/>
    <property type="molecule type" value="Genomic_DNA"/>
</dbReference>
<protein>
    <submittedName>
        <fullName evidence="1">Uncharacterized protein</fullName>
    </submittedName>
</protein>
<sequence>MQDIKHHLQQIQKKLKFIRVSDLQAQESHSQLKKPPIPPTTSTPVTTPACAKSPATPKLATVPISRSAVTVSFSAFSIPTSAVSIPFCNAYSTSLSISSAFLRFFRSPNRGTSCAIAARSLVAAAVDAVRRRRQWHDWGRLRAALMVRRRVRCGRGRSPSIVVGDDRKLQQRASAHLLLHCDELDSASVVLLFHYDELDSTSAELLHYDELDITSADLLLHCDELDSGHDGDCDTAAANPLMETFRSGETATPEIETDPSFVFRHKKTPSSDRLLGLFSQSPSISIIGSELQENDRIAALLLRQWFAAVAR</sequence>
<evidence type="ECO:0000313" key="2">
    <source>
        <dbReference type="Proteomes" id="UP001234297"/>
    </source>
</evidence>
<name>A0ACC2M0F8_PERAE</name>
<reference evidence="1 2" key="1">
    <citation type="journal article" date="2022" name="Hortic Res">
        <title>A haplotype resolved chromosomal level avocado genome allows analysis of novel avocado genes.</title>
        <authorList>
            <person name="Nath O."/>
            <person name="Fletcher S.J."/>
            <person name="Hayward A."/>
            <person name="Shaw L.M."/>
            <person name="Masouleh A.K."/>
            <person name="Furtado A."/>
            <person name="Henry R.J."/>
            <person name="Mitter N."/>
        </authorList>
    </citation>
    <scope>NUCLEOTIDE SEQUENCE [LARGE SCALE GENOMIC DNA]</scope>
    <source>
        <strain evidence="2">cv. Hass</strain>
    </source>
</reference>
<comment type="caution">
    <text evidence="1">The sequence shown here is derived from an EMBL/GenBank/DDBJ whole genome shotgun (WGS) entry which is preliminary data.</text>
</comment>
<gene>
    <name evidence="1" type="ORF">MRB53_015822</name>
</gene>
<proteinExistence type="predicted"/>
<organism evidence="1 2">
    <name type="scientific">Persea americana</name>
    <name type="common">Avocado</name>
    <dbReference type="NCBI Taxonomy" id="3435"/>
    <lineage>
        <taxon>Eukaryota</taxon>
        <taxon>Viridiplantae</taxon>
        <taxon>Streptophyta</taxon>
        <taxon>Embryophyta</taxon>
        <taxon>Tracheophyta</taxon>
        <taxon>Spermatophyta</taxon>
        <taxon>Magnoliopsida</taxon>
        <taxon>Magnoliidae</taxon>
        <taxon>Laurales</taxon>
        <taxon>Lauraceae</taxon>
        <taxon>Persea</taxon>
    </lineage>
</organism>
<accession>A0ACC2M0F8</accession>
<keyword evidence="2" id="KW-1185">Reference proteome</keyword>
<dbReference type="Proteomes" id="UP001234297">
    <property type="component" value="Chromosome 5"/>
</dbReference>